<dbReference type="PRINTS" id="PR00480">
    <property type="entry name" value="ASTACIN"/>
</dbReference>
<dbReference type="Pfam" id="PF26607">
    <property type="entry name" value="DUF8189"/>
    <property type="match status" value="1"/>
</dbReference>
<feature type="binding site" evidence="1">
    <location>
        <position position="189"/>
    </location>
    <ligand>
        <name>Zn(2+)</name>
        <dbReference type="ChEBI" id="CHEBI:29105"/>
        <note>catalytic</note>
    </ligand>
</feature>
<dbReference type="Gene3D" id="2.120.10.70">
    <property type="entry name" value="Fucose-specific lectin"/>
    <property type="match status" value="1"/>
</dbReference>
<dbReference type="CDD" id="cd22954">
    <property type="entry name" value="PLL_lectin"/>
    <property type="match status" value="1"/>
</dbReference>
<keyword evidence="2" id="KW-0732">Signal</keyword>
<reference evidence="4 5" key="1">
    <citation type="submission" date="2020-04" db="EMBL/GenBank/DDBJ databases">
        <title>Draft genome of Pyxidicoccus fallax type strain.</title>
        <authorList>
            <person name="Whitworth D.E."/>
        </authorList>
    </citation>
    <scope>NUCLEOTIDE SEQUENCE [LARGE SCALE GENOMIC DNA]</scope>
    <source>
        <strain evidence="4 5">DSM 14698</strain>
    </source>
</reference>
<feature type="chain" id="PRO_5032992950" description="Peptidase M12A domain-containing protein" evidence="2">
    <location>
        <begin position="22"/>
        <end position="553"/>
    </location>
</feature>
<evidence type="ECO:0000313" key="4">
    <source>
        <dbReference type="EMBL" id="NMO18802.1"/>
    </source>
</evidence>
<dbReference type="PANTHER" id="PTHR10127">
    <property type="entry name" value="DISCOIDIN, CUB, EGF, LAMININ , AND ZINC METALLOPROTEASE DOMAIN CONTAINING"/>
    <property type="match status" value="1"/>
</dbReference>
<dbReference type="AlphaFoldDB" id="A0A848LMA0"/>
<name>A0A848LMA0_9BACT</name>
<feature type="binding site" evidence="1">
    <location>
        <position position="179"/>
    </location>
    <ligand>
        <name>Zn(2+)</name>
        <dbReference type="ChEBI" id="CHEBI:29105"/>
        <note>catalytic</note>
    </ligand>
</feature>
<evidence type="ECO:0000313" key="5">
    <source>
        <dbReference type="Proteomes" id="UP000518300"/>
    </source>
</evidence>
<dbReference type="InterPro" id="IPR006026">
    <property type="entry name" value="Peptidase_Metallo"/>
</dbReference>
<feature type="domain" description="Peptidase M12A" evidence="3">
    <location>
        <begin position="89"/>
        <end position="286"/>
    </location>
</feature>
<feature type="active site" evidence="1">
    <location>
        <position position="180"/>
    </location>
</feature>
<dbReference type="GO" id="GO:0008270">
    <property type="term" value="F:zinc ion binding"/>
    <property type="evidence" value="ECO:0007669"/>
    <property type="project" value="UniProtKB-UniRule"/>
</dbReference>
<proteinExistence type="predicted"/>
<comment type="caution">
    <text evidence="1">Lacks conserved residue(s) required for the propagation of feature annotation.</text>
</comment>
<gene>
    <name evidence="4" type="ORF">HG543_28640</name>
</gene>
<feature type="signal peptide" evidence="2">
    <location>
        <begin position="1"/>
        <end position="21"/>
    </location>
</feature>
<dbReference type="Gene3D" id="3.40.390.10">
    <property type="entry name" value="Collagenase (Catalytic Domain)"/>
    <property type="match status" value="1"/>
</dbReference>
<evidence type="ECO:0000256" key="1">
    <source>
        <dbReference type="PROSITE-ProRule" id="PRU01211"/>
    </source>
</evidence>
<keyword evidence="1" id="KW-0482">Metalloprotease</keyword>
<evidence type="ECO:0000259" key="3">
    <source>
        <dbReference type="PROSITE" id="PS51864"/>
    </source>
</evidence>
<dbReference type="InterPro" id="IPR024079">
    <property type="entry name" value="MetalloPept_cat_dom_sf"/>
</dbReference>
<dbReference type="InterPro" id="IPR001506">
    <property type="entry name" value="Peptidase_M12A"/>
</dbReference>
<dbReference type="InterPro" id="IPR058502">
    <property type="entry name" value="PLL-like_beta-prop"/>
</dbReference>
<evidence type="ECO:0000256" key="2">
    <source>
        <dbReference type="SAM" id="SignalP"/>
    </source>
</evidence>
<dbReference type="SUPFAM" id="SSF55486">
    <property type="entry name" value="Metalloproteases ('zincins'), catalytic domain"/>
    <property type="match status" value="1"/>
</dbReference>
<protein>
    <recommendedName>
        <fullName evidence="3">Peptidase M12A domain-containing protein</fullName>
    </recommendedName>
</protein>
<dbReference type="SUPFAM" id="SSF89372">
    <property type="entry name" value="Fucose-specific lectin"/>
    <property type="match status" value="2"/>
</dbReference>
<keyword evidence="1" id="KW-0645">Protease</keyword>
<dbReference type="GO" id="GO:0006508">
    <property type="term" value="P:proteolysis"/>
    <property type="evidence" value="ECO:0007669"/>
    <property type="project" value="UniProtKB-KW"/>
</dbReference>
<comment type="caution">
    <text evidence="4">The sequence shown here is derived from an EMBL/GenBank/DDBJ whole genome shotgun (WGS) entry which is preliminary data.</text>
</comment>
<feature type="binding site" evidence="1">
    <location>
        <position position="183"/>
    </location>
    <ligand>
        <name>Zn(2+)</name>
        <dbReference type="ChEBI" id="CHEBI:29105"/>
        <note>catalytic</note>
    </ligand>
</feature>
<dbReference type="EMBL" id="JABBJJ010000154">
    <property type="protein sequence ID" value="NMO18802.1"/>
    <property type="molecule type" value="Genomic_DNA"/>
</dbReference>
<keyword evidence="5" id="KW-1185">Reference proteome</keyword>
<dbReference type="Proteomes" id="UP000518300">
    <property type="component" value="Unassembled WGS sequence"/>
</dbReference>
<keyword evidence="1" id="KW-0479">Metal-binding</keyword>
<dbReference type="PROSITE" id="PS51864">
    <property type="entry name" value="ASTACIN"/>
    <property type="match status" value="1"/>
</dbReference>
<dbReference type="Pfam" id="PF01400">
    <property type="entry name" value="Astacin"/>
    <property type="match status" value="1"/>
</dbReference>
<dbReference type="InterPro" id="IPR034035">
    <property type="entry name" value="Astacin-like_dom"/>
</dbReference>
<organism evidence="4 5">
    <name type="scientific">Pyxidicoccus fallax</name>
    <dbReference type="NCBI Taxonomy" id="394095"/>
    <lineage>
        <taxon>Bacteria</taxon>
        <taxon>Pseudomonadati</taxon>
        <taxon>Myxococcota</taxon>
        <taxon>Myxococcia</taxon>
        <taxon>Myxococcales</taxon>
        <taxon>Cystobacterineae</taxon>
        <taxon>Myxococcaceae</taxon>
        <taxon>Pyxidicoccus</taxon>
    </lineage>
</organism>
<sequence length="553" mass="59873">MCFTAAWLALAGWACGSGSTAPEVVAPAVEQAFPGESGPVQTAFVATARGTREVTFQRIRGERVVEGDILLAPGQLRPEGVAQSSHSAQGATTHGSYRWPQGRIPYVFRSDLPADTQAEVNAAINHWQHFTSIRLVPRTTEANYVVFQPGSGCSSYVGMVGGAQAVTLEAACNLGSAVHEIGHAVGLWHEQSRTDRDAHVNIHWQNIQPGMEYAFQTYRERGFNGYWEGSDLGGYDVRSIMHYTSWAFSVNGQPTITTKSGGLIEGHRIGLTPGDTDAVEELYEGSTPAVVRLDATRLARVVRKPNTHLYYSEWNGSAWTAEVDLGGTIRSSPAIASWAPDRVDIFAIGVDRAVLHKFKQGTVWSEWGSLGGYATSAPAAVSWGPNRIDLVVRGGDNAIWHRAWDGVVWHGWGSIGGLATSAPTVTSWGPDRLDIFVRGGDNAIQHKAWAGRWYDWGSLGGSATSAPAATAWGVNRLDILIRGPDGAIWHKAWNGVWHDWGSLGGSTWGAPAVTARGVNQLDMFVRGSDGFLYQQAWTGSQWTGWYLLGVPMY</sequence>
<dbReference type="GO" id="GO:0004222">
    <property type="term" value="F:metalloendopeptidase activity"/>
    <property type="evidence" value="ECO:0007669"/>
    <property type="project" value="UniProtKB-UniRule"/>
</dbReference>
<comment type="cofactor">
    <cofactor evidence="1">
        <name>Zn(2+)</name>
        <dbReference type="ChEBI" id="CHEBI:29105"/>
    </cofactor>
    <text evidence="1">Binds 1 zinc ion per subunit.</text>
</comment>
<keyword evidence="1" id="KW-0378">Hydrolase</keyword>
<dbReference type="CDD" id="cd04280">
    <property type="entry name" value="ZnMc_astacin_like"/>
    <property type="match status" value="1"/>
</dbReference>
<dbReference type="RefSeq" id="WP_169348062.1">
    <property type="nucleotide sequence ID" value="NZ_JABBJJ010000154.1"/>
</dbReference>
<dbReference type="SMART" id="SM00235">
    <property type="entry name" value="ZnMc"/>
    <property type="match status" value="1"/>
</dbReference>
<accession>A0A848LMA0</accession>
<keyword evidence="1" id="KW-0862">Zinc</keyword>
<dbReference type="PANTHER" id="PTHR10127:SF889">
    <property type="entry name" value="ZINC METALLOPROTEINASE NAS-6-LIKE"/>
    <property type="match status" value="1"/>
</dbReference>